<organism evidence="3 4">
    <name type="scientific">Hyalomma marginatum</name>
    <dbReference type="NCBI Taxonomy" id="34627"/>
    <lineage>
        <taxon>Eukaryota</taxon>
        <taxon>Metazoa</taxon>
        <taxon>Ecdysozoa</taxon>
        <taxon>Arthropoda</taxon>
        <taxon>Chelicerata</taxon>
        <taxon>Arachnida</taxon>
        <taxon>Acari</taxon>
        <taxon>Parasitiformes</taxon>
        <taxon>Ixodida</taxon>
        <taxon>Ixodoidea</taxon>
        <taxon>Ixodidae</taxon>
        <taxon>Hyalomminae</taxon>
        <taxon>Hyalomma</taxon>
    </lineage>
</organism>
<dbReference type="Proteomes" id="UP000837675">
    <property type="component" value="Unassembled WGS sequence"/>
</dbReference>
<comment type="caution">
    <text evidence="3">The sequence shown here is derived from an EMBL/GenBank/DDBJ whole genome shotgun (WGS) entry which is preliminary data.</text>
</comment>
<proteinExistence type="predicted"/>
<feature type="chain" id="PRO_5035871222" evidence="1">
    <location>
        <begin position="28"/>
        <end position="172"/>
    </location>
</feature>
<dbReference type="SUPFAM" id="SSF52833">
    <property type="entry name" value="Thioredoxin-like"/>
    <property type="match status" value="1"/>
</dbReference>
<dbReference type="PROSITE" id="PS51352">
    <property type="entry name" value="THIOREDOXIN_2"/>
    <property type="match status" value="1"/>
</dbReference>
<feature type="domain" description="Thioredoxin" evidence="2">
    <location>
        <begin position="18"/>
        <end position="162"/>
    </location>
</feature>
<evidence type="ECO:0000313" key="4">
    <source>
        <dbReference type="Proteomes" id="UP000837675"/>
    </source>
</evidence>
<protein>
    <submittedName>
        <fullName evidence="3">Redoxin domain-containing protein</fullName>
    </submittedName>
</protein>
<feature type="signal peptide" evidence="1">
    <location>
        <begin position="1"/>
        <end position="27"/>
    </location>
</feature>
<evidence type="ECO:0000256" key="1">
    <source>
        <dbReference type="SAM" id="SignalP"/>
    </source>
</evidence>
<gene>
    <name evidence="3" type="ORF">MHYMCMPASI_00017</name>
</gene>
<accession>A0A8S4C478</accession>
<dbReference type="AlphaFoldDB" id="A0A8S4C478"/>
<evidence type="ECO:0000259" key="2">
    <source>
        <dbReference type="PROSITE" id="PS51352"/>
    </source>
</evidence>
<evidence type="ECO:0000313" key="3">
    <source>
        <dbReference type="EMBL" id="CAG7588613.1"/>
    </source>
</evidence>
<reference evidence="3" key="1">
    <citation type="submission" date="2021-06" db="EMBL/GenBank/DDBJ databases">
        <authorList>
            <person name="Nardi T."/>
            <person name="Nardi T."/>
        </authorList>
    </citation>
    <scope>NUCLEOTIDE SEQUENCE</scope>
</reference>
<dbReference type="InterPro" id="IPR013766">
    <property type="entry name" value="Thioredoxin_domain"/>
</dbReference>
<dbReference type="Gene3D" id="3.40.30.10">
    <property type="entry name" value="Glutaredoxin"/>
    <property type="match status" value="1"/>
</dbReference>
<name>A0A8S4C478_9ACAR</name>
<dbReference type="Pfam" id="PF13905">
    <property type="entry name" value="Thioredoxin_8"/>
    <property type="match status" value="1"/>
</dbReference>
<sequence length="172" mass="19833">MLRKLNDYITLLFITVLITVGSKETTAVQLQDLDVEKFNDIMSNKPPITLLFIFTSWCKACKSAIPEVLELGAKYKAGKKVEVIMLSLDENVNNLKRLLATYKGYEDKFYYFNEAERKKIGLALFNSGIKYRGTIPHVTIFHNNRIIADDNYEIQSVKNFIAYLCEKEFSLK</sequence>
<dbReference type="InterPro" id="IPR036249">
    <property type="entry name" value="Thioredoxin-like_sf"/>
</dbReference>
<dbReference type="InterPro" id="IPR012336">
    <property type="entry name" value="Thioredoxin-like_fold"/>
</dbReference>
<keyword evidence="4" id="KW-1185">Reference proteome</keyword>
<dbReference type="EMBL" id="CAJVAF010000006">
    <property type="protein sequence ID" value="CAG7588613.1"/>
    <property type="molecule type" value="Genomic_DNA"/>
</dbReference>
<keyword evidence="1" id="KW-0732">Signal</keyword>